<dbReference type="Gene3D" id="3.50.50.60">
    <property type="entry name" value="FAD/NAD(P)-binding domain"/>
    <property type="match status" value="2"/>
</dbReference>
<keyword evidence="6" id="KW-1133">Transmembrane helix</keyword>
<organism evidence="7 8">
    <name type="scientific">Armillaria borealis</name>
    <dbReference type="NCBI Taxonomy" id="47425"/>
    <lineage>
        <taxon>Eukaryota</taxon>
        <taxon>Fungi</taxon>
        <taxon>Dikarya</taxon>
        <taxon>Basidiomycota</taxon>
        <taxon>Agaricomycotina</taxon>
        <taxon>Agaricomycetes</taxon>
        <taxon>Agaricomycetidae</taxon>
        <taxon>Agaricales</taxon>
        <taxon>Marasmiineae</taxon>
        <taxon>Physalacriaceae</taxon>
        <taxon>Armillaria</taxon>
    </lineage>
</organism>
<gene>
    <name evidence="7" type="ORF">EV421DRAFT_899631</name>
</gene>
<keyword evidence="6" id="KW-0812">Transmembrane</keyword>
<protein>
    <submittedName>
        <fullName evidence="7">FAD/NAD(P)-binding domain-containing protein</fullName>
    </submittedName>
</protein>
<evidence type="ECO:0000313" key="8">
    <source>
        <dbReference type="Proteomes" id="UP001175226"/>
    </source>
</evidence>
<dbReference type="Pfam" id="PF00743">
    <property type="entry name" value="FMO-like"/>
    <property type="match status" value="2"/>
</dbReference>
<evidence type="ECO:0000256" key="1">
    <source>
        <dbReference type="ARBA" id="ARBA00009183"/>
    </source>
</evidence>
<comment type="caution">
    <text evidence="7">The sequence shown here is derived from an EMBL/GenBank/DDBJ whole genome shotgun (WGS) entry which is preliminary data.</text>
</comment>
<dbReference type="InterPro" id="IPR036188">
    <property type="entry name" value="FAD/NAD-bd_sf"/>
</dbReference>
<dbReference type="PRINTS" id="PR00370">
    <property type="entry name" value="FMOXYGENASE"/>
</dbReference>
<comment type="similarity">
    <text evidence="1">Belongs to the FMO family.</text>
</comment>
<keyword evidence="8" id="KW-1185">Reference proteome</keyword>
<keyword evidence="6" id="KW-0472">Membrane</keyword>
<keyword evidence="4" id="KW-0521">NADP</keyword>
<dbReference type="EMBL" id="JAUEPT010000004">
    <property type="protein sequence ID" value="KAK0452413.1"/>
    <property type="molecule type" value="Genomic_DNA"/>
</dbReference>
<reference evidence="7" key="1">
    <citation type="submission" date="2023-06" db="EMBL/GenBank/DDBJ databases">
        <authorList>
            <consortium name="Lawrence Berkeley National Laboratory"/>
            <person name="Ahrendt S."/>
            <person name="Sahu N."/>
            <person name="Indic B."/>
            <person name="Wong-Bajracharya J."/>
            <person name="Merenyi Z."/>
            <person name="Ke H.-M."/>
            <person name="Monk M."/>
            <person name="Kocsube S."/>
            <person name="Drula E."/>
            <person name="Lipzen A."/>
            <person name="Balint B."/>
            <person name="Henrissat B."/>
            <person name="Andreopoulos B."/>
            <person name="Martin F.M."/>
            <person name="Harder C.B."/>
            <person name="Rigling D."/>
            <person name="Ford K.L."/>
            <person name="Foster G.D."/>
            <person name="Pangilinan J."/>
            <person name="Papanicolaou A."/>
            <person name="Barry K."/>
            <person name="LaButti K."/>
            <person name="Viragh M."/>
            <person name="Koriabine M."/>
            <person name="Yan M."/>
            <person name="Riley R."/>
            <person name="Champramary S."/>
            <person name="Plett K.L."/>
            <person name="Tsai I.J."/>
            <person name="Slot J."/>
            <person name="Sipos G."/>
            <person name="Plett J."/>
            <person name="Nagy L.G."/>
            <person name="Grigoriev I.V."/>
        </authorList>
    </citation>
    <scope>NUCLEOTIDE SEQUENCE</scope>
    <source>
        <strain evidence="7">FPL87.14</strain>
    </source>
</reference>
<dbReference type="InterPro" id="IPR050346">
    <property type="entry name" value="FMO-like"/>
</dbReference>
<dbReference type="SUPFAM" id="SSF51905">
    <property type="entry name" value="FAD/NAD(P)-binding domain"/>
    <property type="match status" value="2"/>
</dbReference>
<sequence>MIRSGYYQYQRRGRKRCDDNDKILVGMTPAHKRICIIGAGPSGLATLKVIRDAEEFKAGIWLPTVFEARDKIGGIWSPALPTDSPPLTPLYDSMTTNIPHPGLFSSLVLFCYLVLLISPSVMAYPSFPFPPSTPVFPPAATVETYLHDYATHFHLIQNVRLNARVEHVEWNHAARCWNVNVKGEMLDFDLVVVSNGHFRIPRYPDIPGLAEWLQSGRASHSACYRNPGSVKDASTVIVIGSGPSGLDITAELLASGLKVVHSVNDCFPETTSSFKKRGAITHFGDGVTFADGTVERNIDHCILATGYQMHYPFFSSATLQNESPPSSPSKLYNSSYHVFPLGKHIFPLRGDFPHTSLAFTGLILRGTPFSLFEAQAYAIVRVFQDPGSLDEDKEMAELLERQLMISAKDWHRPTEAEAFDYRDGLYEFGRLGIRVEKWEKKMWEYKVELRREWMNLVRSGEALSWVQGVGQNGSHEWVALLESILRRASDRRKE</sequence>
<evidence type="ECO:0000256" key="4">
    <source>
        <dbReference type="ARBA" id="ARBA00022857"/>
    </source>
</evidence>
<keyword evidence="3" id="KW-0274">FAD</keyword>
<dbReference type="GO" id="GO:0004499">
    <property type="term" value="F:N,N-dimethylaniline monooxygenase activity"/>
    <property type="evidence" value="ECO:0007669"/>
    <property type="project" value="InterPro"/>
</dbReference>
<evidence type="ECO:0000256" key="5">
    <source>
        <dbReference type="ARBA" id="ARBA00023002"/>
    </source>
</evidence>
<dbReference type="GO" id="GO:0050660">
    <property type="term" value="F:flavin adenine dinucleotide binding"/>
    <property type="evidence" value="ECO:0007669"/>
    <property type="project" value="InterPro"/>
</dbReference>
<evidence type="ECO:0000256" key="2">
    <source>
        <dbReference type="ARBA" id="ARBA00022630"/>
    </source>
</evidence>
<name>A0AA39K559_9AGAR</name>
<dbReference type="PANTHER" id="PTHR23023">
    <property type="entry name" value="DIMETHYLANILINE MONOOXYGENASE"/>
    <property type="match status" value="1"/>
</dbReference>
<proteinExistence type="inferred from homology"/>
<dbReference type="GO" id="GO:0050661">
    <property type="term" value="F:NADP binding"/>
    <property type="evidence" value="ECO:0007669"/>
    <property type="project" value="InterPro"/>
</dbReference>
<feature type="transmembrane region" description="Helical" evidence="6">
    <location>
        <begin position="103"/>
        <end position="124"/>
    </location>
</feature>
<evidence type="ECO:0000256" key="3">
    <source>
        <dbReference type="ARBA" id="ARBA00022827"/>
    </source>
</evidence>
<dbReference type="InterPro" id="IPR000960">
    <property type="entry name" value="Flavin_mOase"/>
</dbReference>
<keyword evidence="2" id="KW-0285">Flavoprotein</keyword>
<evidence type="ECO:0000313" key="7">
    <source>
        <dbReference type="EMBL" id="KAK0452413.1"/>
    </source>
</evidence>
<keyword evidence="5" id="KW-0560">Oxidoreductase</keyword>
<evidence type="ECO:0000256" key="6">
    <source>
        <dbReference type="SAM" id="Phobius"/>
    </source>
</evidence>
<accession>A0AA39K559</accession>
<dbReference type="AlphaFoldDB" id="A0AA39K559"/>
<dbReference type="Proteomes" id="UP001175226">
    <property type="component" value="Unassembled WGS sequence"/>
</dbReference>
<dbReference type="InterPro" id="IPR020946">
    <property type="entry name" value="Flavin_mOase-like"/>
</dbReference>